<evidence type="ECO:0000256" key="2">
    <source>
        <dbReference type="ARBA" id="ARBA00023242"/>
    </source>
</evidence>
<feature type="region of interest" description="Disordered" evidence="3">
    <location>
        <begin position="81"/>
        <end position="149"/>
    </location>
</feature>
<organism evidence="5 6">
    <name type="scientific">Sitophilus oryzae</name>
    <name type="common">Rice weevil</name>
    <name type="synonym">Curculio oryzae</name>
    <dbReference type="NCBI Taxonomy" id="7048"/>
    <lineage>
        <taxon>Eukaryota</taxon>
        <taxon>Metazoa</taxon>
        <taxon>Ecdysozoa</taxon>
        <taxon>Arthropoda</taxon>
        <taxon>Hexapoda</taxon>
        <taxon>Insecta</taxon>
        <taxon>Pterygota</taxon>
        <taxon>Neoptera</taxon>
        <taxon>Endopterygota</taxon>
        <taxon>Coleoptera</taxon>
        <taxon>Polyphaga</taxon>
        <taxon>Cucujiformia</taxon>
        <taxon>Curculionidae</taxon>
        <taxon>Dryophthorinae</taxon>
        <taxon>Sitophilus</taxon>
    </lineage>
</organism>
<name>A0A6J2YCJ2_SITOR</name>
<dbReference type="GO" id="GO:0005634">
    <property type="term" value="C:nucleus"/>
    <property type="evidence" value="ECO:0007669"/>
    <property type="project" value="UniProtKB-SubCell"/>
</dbReference>
<dbReference type="RefSeq" id="XP_030761593.1">
    <property type="nucleotide sequence ID" value="XM_030905733.1"/>
</dbReference>
<protein>
    <submittedName>
        <fullName evidence="6">Ran-binding protein 3</fullName>
    </submittedName>
</protein>
<dbReference type="OrthoDB" id="10250354at2759"/>
<gene>
    <name evidence="6" type="primary">LOC115886530</name>
</gene>
<evidence type="ECO:0000313" key="6">
    <source>
        <dbReference type="RefSeq" id="XP_030761593.1"/>
    </source>
</evidence>
<keyword evidence="2" id="KW-0539">Nucleus</keyword>
<reference evidence="6" key="1">
    <citation type="submission" date="2025-08" db="UniProtKB">
        <authorList>
            <consortium name="RefSeq"/>
        </authorList>
    </citation>
    <scope>IDENTIFICATION</scope>
    <source>
        <tissue evidence="6">Gonads</tissue>
    </source>
</reference>
<feature type="compositionally biased region" description="Basic and acidic residues" evidence="3">
    <location>
        <begin position="102"/>
        <end position="112"/>
    </location>
</feature>
<feature type="region of interest" description="Disordered" evidence="3">
    <location>
        <begin position="168"/>
        <end position="191"/>
    </location>
</feature>
<evidence type="ECO:0000259" key="4">
    <source>
        <dbReference type="PROSITE" id="PS50196"/>
    </source>
</evidence>
<feature type="compositionally biased region" description="Low complexity" evidence="3">
    <location>
        <begin position="138"/>
        <end position="149"/>
    </location>
</feature>
<dbReference type="GO" id="GO:0006611">
    <property type="term" value="P:protein export from nucleus"/>
    <property type="evidence" value="ECO:0007669"/>
    <property type="project" value="TreeGrafter"/>
</dbReference>
<sequence>MADVESKDNNSIQSVTMKVDGPSEECSSKQDNLINNVDQEKEYRMCSPAVVIKTSNSNPFASDHNRLGKVFLKPSQLFVNSSPQASSKPVLKQSSFNPFSKPTEENKSDNSDKNQTNGEVKFVPLIKTDSQKSTACESNPISSSTIASSLPTPSFVFGQNLHDRVIGSETVSDPTPSTSLHSNGTGSNTSDMLFSTAIKNEVKADTSKDKEVKSLTESAREYEESRANKRKYDEVEVKTGEEDETNILSVSCKLFSFDKATSNWQERGRGTLRLNDFEMDDGQIGSRIVFRTAGSLRVILNTKIWAEMTVDKANEKSIRLTALDSNGEIKVFLIMSSIEDSRQLYSRLQLRLEKEIAIQKRKKIEPDSSGQ</sequence>
<feature type="region of interest" description="Disordered" evidence="3">
    <location>
        <begin position="1"/>
        <end position="31"/>
    </location>
</feature>
<dbReference type="InParanoid" id="A0A6J2YCJ2"/>
<dbReference type="SMART" id="SM00160">
    <property type="entry name" value="RanBD"/>
    <property type="match status" value="1"/>
</dbReference>
<comment type="subcellular location">
    <subcellularLocation>
        <location evidence="1">Nucleus</location>
    </subcellularLocation>
</comment>
<keyword evidence="5" id="KW-1185">Reference proteome</keyword>
<feature type="compositionally biased region" description="Polar residues" evidence="3">
    <location>
        <begin position="81"/>
        <end position="100"/>
    </location>
</feature>
<dbReference type="PANTHER" id="PTHR23138">
    <property type="entry name" value="RAN BINDING PROTEIN"/>
    <property type="match status" value="1"/>
</dbReference>
<dbReference type="InterPro" id="IPR011993">
    <property type="entry name" value="PH-like_dom_sf"/>
</dbReference>
<evidence type="ECO:0000313" key="5">
    <source>
        <dbReference type="Proteomes" id="UP000504635"/>
    </source>
</evidence>
<dbReference type="PROSITE" id="PS50196">
    <property type="entry name" value="RANBD1"/>
    <property type="match status" value="1"/>
</dbReference>
<evidence type="ECO:0000256" key="3">
    <source>
        <dbReference type="SAM" id="MobiDB-lite"/>
    </source>
</evidence>
<proteinExistence type="predicted"/>
<dbReference type="GeneID" id="115886530"/>
<dbReference type="AlphaFoldDB" id="A0A6J2YCJ2"/>
<dbReference type="InterPro" id="IPR000156">
    <property type="entry name" value="Ran_bind_dom"/>
</dbReference>
<feature type="compositionally biased region" description="Polar residues" evidence="3">
    <location>
        <begin position="169"/>
        <end position="191"/>
    </location>
</feature>
<dbReference type="CTD" id="8498"/>
<dbReference type="Proteomes" id="UP000504635">
    <property type="component" value="Unplaced"/>
</dbReference>
<dbReference type="KEGG" id="soy:115886530"/>
<dbReference type="InterPro" id="IPR045255">
    <property type="entry name" value="RanBP1-like"/>
</dbReference>
<dbReference type="PANTHER" id="PTHR23138:SF142">
    <property type="entry name" value="RAN-BINDING PROTEIN 3B-RELATED"/>
    <property type="match status" value="1"/>
</dbReference>
<dbReference type="CDD" id="cd13180">
    <property type="entry name" value="RanBD_RanBP3"/>
    <property type="match status" value="1"/>
</dbReference>
<feature type="domain" description="RanBD1" evidence="4">
    <location>
        <begin position="233"/>
        <end position="311"/>
    </location>
</feature>
<evidence type="ECO:0000256" key="1">
    <source>
        <dbReference type="ARBA" id="ARBA00004123"/>
    </source>
</evidence>
<dbReference type="Pfam" id="PF00638">
    <property type="entry name" value="Ran_BP1"/>
    <property type="match status" value="1"/>
</dbReference>
<dbReference type="Gene3D" id="2.30.29.30">
    <property type="entry name" value="Pleckstrin-homology domain (PH domain)/Phosphotyrosine-binding domain (PTB)"/>
    <property type="match status" value="1"/>
</dbReference>
<accession>A0A6J2YCJ2</accession>
<dbReference type="SUPFAM" id="SSF50729">
    <property type="entry name" value="PH domain-like"/>
    <property type="match status" value="1"/>
</dbReference>